<dbReference type="eggNOG" id="KOG4447">
    <property type="taxonomic scope" value="Eukaryota"/>
</dbReference>
<keyword evidence="3" id="KW-0805">Transcription regulation</keyword>
<dbReference type="SMR" id="D6WMV6"/>
<dbReference type="FunFam" id="4.10.280.10:FF:000030">
    <property type="entry name" value="Twist transcription factor"/>
    <property type="match status" value="1"/>
</dbReference>
<evidence type="ECO:0000256" key="1">
    <source>
        <dbReference type="ARBA" id="ARBA00022473"/>
    </source>
</evidence>
<dbReference type="GO" id="GO:0046983">
    <property type="term" value="F:protein dimerization activity"/>
    <property type="evidence" value="ECO:0007669"/>
    <property type="project" value="InterPro"/>
</dbReference>
<comment type="function">
    <text evidence="7">Involved in the establishment and dorsoventral patterning of germ layers in the embryo.</text>
</comment>
<evidence type="ECO:0000256" key="9">
    <source>
        <dbReference type="SAM" id="MobiDB-lite"/>
    </source>
</evidence>
<dbReference type="PANTHER" id="PTHR23349:SF50">
    <property type="entry name" value="PROTEIN TWIST"/>
    <property type="match status" value="1"/>
</dbReference>
<evidence type="ECO:0000256" key="5">
    <source>
        <dbReference type="ARBA" id="ARBA00023163"/>
    </source>
</evidence>
<evidence type="ECO:0000256" key="7">
    <source>
        <dbReference type="ARBA" id="ARBA00059086"/>
    </source>
</evidence>
<evidence type="ECO:0000313" key="11">
    <source>
        <dbReference type="EMBL" id="EFA04690.2"/>
    </source>
</evidence>
<dbReference type="Gene3D" id="4.10.280.10">
    <property type="entry name" value="Helix-loop-helix DNA-binding domain"/>
    <property type="match status" value="1"/>
</dbReference>
<evidence type="ECO:0000256" key="2">
    <source>
        <dbReference type="ARBA" id="ARBA00022782"/>
    </source>
</evidence>
<keyword evidence="6" id="KW-0539">Nucleus</keyword>
<organism evidence="11 12">
    <name type="scientific">Tribolium castaneum</name>
    <name type="common">Red flour beetle</name>
    <dbReference type="NCBI Taxonomy" id="7070"/>
    <lineage>
        <taxon>Eukaryota</taxon>
        <taxon>Metazoa</taxon>
        <taxon>Ecdysozoa</taxon>
        <taxon>Arthropoda</taxon>
        <taxon>Hexapoda</taxon>
        <taxon>Insecta</taxon>
        <taxon>Pterygota</taxon>
        <taxon>Neoptera</taxon>
        <taxon>Endopterygota</taxon>
        <taxon>Coleoptera</taxon>
        <taxon>Polyphaga</taxon>
        <taxon>Cucujiformia</taxon>
        <taxon>Tenebrionidae</taxon>
        <taxon>Tenebrionidae incertae sedis</taxon>
        <taxon>Tribolium</taxon>
    </lineage>
</organism>
<reference evidence="11 12" key="1">
    <citation type="journal article" date="2008" name="Nature">
        <title>The genome of the model beetle and pest Tribolium castaneum.</title>
        <authorList>
            <consortium name="Tribolium Genome Sequencing Consortium"/>
            <person name="Richards S."/>
            <person name="Gibbs R.A."/>
            <person name="Weinstock G.M."/>
            <person name="Brown S.J."/>
            <person name="Denell R."/>
            <person name="Beeman R.W."/>
            <person name="Gibbs R."/>
            <person name="Beeman R.W."/>
            <person name="Brown S.J."/>
            <person name="Bucher G."/>
            <person name="Friedrich M."/>
            <person name="Grimmelikhuijzen C.J."/>
            <person name="Klingler M."/>
            <person name="Lorenzen M."/>
            <person name="Richards S."/>
            <person name="Roth S."/>
            <person name="Schroder R."/>
            <person name="Tautz D."/>
            <person name="Zdobnov E.M."/>
            <person name="Muzny D."/>
            <person name="Gibbs R.A."/>
            <person name="Weinstock G.M."/>
            <person name="Attaway T."/>
            <person name="Bell S."/>
            <person name="Buhay C.J."/>
            <person name="Chandrabose M.N."/>
            <person name="Chavez D."/>
            <person name="Clerk-Blankenburg K.P."/>
            <person name="Cree A."/>
            <person name="Dao M."/>
            <person name="Davis C."/>
            <person name="Chacko J."/>
            <person name="Dinh H."/>
            <person name="Dugan-Rocha S."/>
            <person name="Fowler G."/>
            <person name="Garner T.T."/>
            <person name="Garnes J."/>
            <person name="Gnirke A."/>
            <person name="Hawes A."/>
            <person name="Hernandez J."/>
            <person name="Hines S."/>
            <person name="Holder M."/>
            <person name="Hume J."/>
            <person name="Jhangiani S.N."/>
            <person name="Joshi V."/>
            <person name="Khan Z.M."/>
            <person name="Jackson L."/>
            <person name="Kovar C."/>
            <person name="Kowis A."/>
            <person name="Lee S."/>
            <person name="Lewis L.R."/>
            <person name="Margolis J."/>
            <person name="Morgan M."/>
            <person name="Nazareth L.V."/>
            <person name="Nguyen N."/>
            <person name="Okwuonu G."/>
            <person name="Parker D."/>
            <person name="Richards S."/>
            <person name="Ruiz S.J."/>
            <person name="Santibanez J."/>
            <person name="Savard J."/>
            <person name="Scherer S.E."/>
            <person name="Schneider B."/>
            <person name="Sodergren E."/>
            <person name="Tautz D."/>
            <person name="Vattahil S."/>
            <person name="Villasana D."/>
            <person name="White C.S."/>
            <person name="Wright R."/>
            <person name="Park Y."/>
            <person name="Beeman R.W."/>
            <person name="Lord J."/>
            <person name="Oppert B."/>
            <person name="Lorenzen M."/>
            <person name="Brown S."/>
            <person name="Wang L."/>
            <person name="Savard J."/>
            <person name="Tautz D."/>
            <person name="Richards S."/>
            <person name="Weinstock G."/>
            <person name="Gibbs R.A."/>
            <person name="Liu Y."/>
            <person name="Worley K."/>
            <person name="Weinstock G."/>
            <person name="Elsik C.G."/>
            <person name="Reese J.T."/>
            <person name="Elhaik E."/>
            <person name="Landan G."/>
            <person name="Graur D."/>
            <person name="Arensburger P."/>
            <person name="Atkinson P."/>
            <person name="Beeman R.W."/>
            <person name="Beidler J."/>
            <person name="Brown S.J."/>
            <person name="Demuth J.P."/>
            <person name="Drury D.W."/>
            <person name="Du Y.Z."/>
            <person name="Fujiwara H."/>
            <person name="Lorenzen M."/>
            <person name="Maselli V."/>
            <person name="Osanai M."/>
            <person name="Park Y."/>
            <person name="Robertson H.M."/>
            <person name="Tu Z."/>
            <person name="Wang J.J."/>
            <person name="Wang S."/>
            <person name="Richards S."/>
            <person name="Song H."/>
            <person name="Zhang L."/>
            <person name="Sodergren E."/>
            <person name="Werner D."/>
            <person name="Stanke M."/>
            <person name="Morgenstern B."/>
            <person name="Solovyev V."/>
            <person name="Kosarev P."/>
            <person name="Brown G."/>
            <person name="Chen H.C."/>
            <person name="Ermolaeva O."/>
            <person name="Hlavina W."/>
            <person name="Kapustin Y."/>
            <person name="Kiryutin B."/>
            <person name="Kitts P."/>
            <person name="Maglott D."/>
            <person name="Pruitt K."/>
            <person name="Sapojnikov V."/>
            <person name="Souvorov A."/>
            <person name="Mackey A.J."/>
            <person name="Waterhouse R.M."/>
            <person name="Wyder S."/>
            <person name="Zdobnov E.M."/>
            <person name="Zdobnov E.M."/>
            <person name="Wyder S."/>
            <person name="Kriventseva E.V."/>
            <person name="Kadowaki T."/>
            <person name="Bork P."/>
            <person name="Aranda M."/>
            <person name="Bao R."/>
            <person name="Beermann A."/>
            <person name="Berns N."/>
            <person name="Bolognesi R."/>
            <person name="Bonneton F."/>
            <person name="Bopp D."/>
            <person name="Brown S.J."/>
            <person name="Bucher G."/>
            <person name="Butts T."/>
            <person name="Chaumot A."/>
            <person name="Denell R.E."/>
            <person name="Ferrier D.E."/>
            <person name="Friedrich M."/>
            <person name="Gordon C.M."/>
            <person name="Jindra M."/>
            <person name="Klingler M."/>
            <person name="Lan Q."/>
            <person name="Lattorff H.M."/>
            <person name="Laudet V."/>
            <person name="von Levetsow C."/>
            <person name="Liu Z."/>
            <person name="Lutz R."/>
            <person name="Lynch J.A."/>
            <person name="da Fonseca R.N."/>
            <person name="Posnien N."/>
            <person name="Reuter R."/>
            <person name="Roth S."/>
            <person name="Savard J."/>
            <person name="Schinko J.B."/>
            <person name="Schmitt C."/>
            <person name="Schoppmeier M."/>
            <person name="Schroder R."/>
            <person name="Shippy T.D."/>
            <person name="Simonnet F."/>
            <person name="Marques-Souza H."/>
            <person name="Tautz D."/>
            <person name="Tomoyasu Y."/>
            <person name="Trauner J."/>
            <person name="Van der Zee M."/>
            <person name="Vervoort M."/>
            <person name="Wittkopp N."/>
            <person name="Wimmer E.A."/>
            <person name="Yang X."/>
            <person name="Jones A.K."/>
            <person name="Sattelle D.B."/>
            <person name="Ebert P.R."/>
            <person name="Nelson D."/>
            <person name="Scott J.G."/>
            <person name="Beeman R.W."/>
            <person name="Muthukrishnan S."/>
            <person name="Kramer K.J."/>
            <person name="Arakane Y."/>
            <person name="Beeman R.W."/>
            <person name="Zhu Q."/>
            <person name="Hogenkamp D."/>
            <person name="Dixit R."/>
            <person name="Oppert B."/>
            <person name="Jiang H."/>
            <person name="Zou Z."/>
            <person name="Marshall J."/>
            <person name="Elpidina E."/>
            <person name="Vinokurov K."/>
            <person name="Oppert C."/>
            <person name="Zou Z."/>
            <person name="Evans J."/>
            <person name="Lu Z."/>
            <person name="Zhao P."/>
            <person name="Sumathipala N."/>
            <person name="Altincicek B."/>
            <person name="Vilcinskas A."/>
            <person name="Williams M."/>
            <person name="Hultmark D."/>
            <person name="Hetru C."/>
            <person name="Jiang H."/>
            <person name="Grimmelikhuijzen C.J."/>
            <person name="Hauser F."/>
            <person name="Cazzamali G."/>
            <person name="Williamson M."/>
            <person name="Park Y."/>
            <person name="Li B."/>
            <person name="Tanaka Y."/>
            <person name="Predel R."/>
            <person name="Neupert S."/>
            <person name="Schachtner J."/>
            <person name="Verleyen P."/>
            <person name="Raible F."/>
            <person name="Bork P."/>
            <person name="Friedrich M."/>
            <person name="Walden K.K."/>
            <person name="Robertson H.M."/>
            <person name="Angeli S."/>
            <person name="Foret S."/>
            <person name="Bucher G."/>
            <person name="Schuetz S."/>
            <person name="Maleszka R."/>
            <person name="Wimmer E.A."/>
            <person name="Beeman R.W."/>
            <person name="Lorenzen M."/>
            <person name="Tomoyasu Y."/>
            <person name="Miller S.C."/>
            <person name="Grossmann D."/>
            <person name="Bucher G."/>
        </authorList>
    </citation>
    <scope>NUCLEOTIDE SEQUENCE [LARGE SCALE GENOMIC DNA]</scope>
    <source>
        <strain evidence="11 12">Georgia GA2</strain>
    </source>
</reference>
<dbReference type="PANTHER" id="PTHR23349">
    <property type="entry name" value="BASIC HELIX-LOOP-HELIX TRANSCRIPTION FACTOR, TWIST"/>
    <property type="match status" value="1"/>
</dbReference>
<evidence type="ECO:0000256" key="4">
    <source>
        <dbReference type="ARBA" id="ARBA00023125"/>
    </source>
</evidence>
<dbReference type="GO" id="GO:0006357">
    <property type="term" value="P:regulation of transcription by RNA polymerase II"/>
    <property type="evidence" value="ECO:0000318"/>
    <property type="project" value="GO_Central"/>
</dbReference>
<dbReference type="AlphaFoldDB" id="D6WMV6"/>
<dbReference type="Pfam" id="PF00010">
    <property type="entry name" value="HLH"/>
    <property type="match status" value="1"/>
</dbReference>
<protein>
    <recommendedName>
        <fullName evidence="8">Protein twist</fullName>
    </recommendedName>
</protein>
<evidence type="ECO:0000256" key="8">
    <source>
        <dbReference type="ARBA" id="ARBA00072365"/>
    </source>
</evidence>
<keyword evidence="5" id="KW-0804">Transcription</keyword>
<dbReference type="Proteomes" id="UP000007266">
    <property type="component" value="Linkage group 5"/>
</dbReference>
<proteinExistence type="predicted"/>
<dbReference type="GO" id="GO:0000977">
    <property type="term" value="F:RNA polymerase II transcription regulatory region sequence-specific DNA binding"/>
    <property type="evidence" value="ECO:0000318"/>
    <property type="project" value="GO_Central"/>
</dbReference>
<sequence length="210" mass="24388">MYESRDGDSSYYPPGKLMDLTNSTEKFLPTVLPHQEVPPPFGYYHEEPPLFYEERPDFVAPYIKVEADEEAPVLKSRSFGRKRKSISSDEENSFQGKHKSRRKAPQSFEDIQHQRVMANVRERQRTQSLNEAFASLRKSIPTMPSDKLSKIQTLKLAARYIDFLYHVLSNENALDVDLIGNVCSYVVRDKLLKAFTRWRMEGDWSDCSSQ</sequence>
<dbReference type="OMA" id="YHEEPPL"/>
<keyword evidence="2" id="KW-0221">Differentiation</keyword>
<reference evidence="11 12" key="2">
    <citation type="journal article" date="2010" name="Nucleic Acids Res.">
        <title>BeetleBase in 2010: revisions to provide comprehensive genomic information for Tribolium castaneum.</title>
        <authorList>
            <person name="Kim H.S."/>
            <person name="Murphy T."/>
            <person name="Xia J."/>
            <person name="Caragea D."/>
            <person name="Park Y."/>
            <person name="Beeman R.W."/>
            <person name="Lorenzen M.D."/>
            <person name="Butcher S."/>
            <person name="Manak J.R."/>
            <person name="Brown S.J."/>
        </authorList>
    </citation>
    <scope>GENOME REANNOTATION</scope>
    <source>
        <strain evidence="11 12">Georgia GA2</strain>
    </source>
</reference>
<feature type="region of interest" description="Disordered" evidence="9">
    <location>
        <begin position="74"/>
        <end position="109"/>
    </location>
</feature>
<accession>D6WMV6</accession>
<keyword evidence="1" id="KW-0217">Developmental protein</keyword>
<feature type="domain" description="BHLH" evidence="10">
    <location>
        <begin position="113"/>
        <end position="164"/>
    </location>
</feature>
<name>D6WMV6_TRICA</name>
<evidence type="ECO:0000256" key="3">
    <source>
        <dbReference type="ARBA" id="ARBA00023015"/>
    </source>
</evidence>
<dbReference type="InParanoid" id="D6WMV6"/>
<dbReference type="InterPro" id="IPR050283">
    <property type="entry name" value="E-box_TF_Regulators"/>
</dbReference>
<dbReference type="STRING" id="7070.D6WMV6"/>
<dbReference type="InterPro" id="IPR036638">
    <property type="entry name" value="HLH_DNA-bd_sf"/>
</dbReference>
<dbReference type="InterPro" id="IPR011598">
    <property type="entry name" value="bHLH_dom"/>
</dbReference>
<evidence type="ECO:0000313" key="12">
    <source>
        <dbReference type="Proteomes" id="UP000007266"/>
    </source>
</evidence>
<dbReference type="EMBL" id="KQ971343">
    <property type="protein sequence ID" value="EFA04690.2"/>
    <property type="molecule type" value="Genomic_DNA"/>
</dbReference>
<keyword evidence="4" id="KW-0238">DNA-binding</keyword>
<dbReference type="PROSITE" id="PS50888">
    <property type="entry name" value="BHLH"/>
    <property type="match status" value="1"/>
</dbReference>
<evidence type="ECO:0000259" key="10">
    <source>
        <dbReference type="PROSITE" id="PS50888"/>
    </source>
</evidence>
<evidence type="ECO:0000256" key="6">
    <source>
        <dbReference type="ARBA" id="ARBA00023242"/>
    </source>
</evidence>
<dbReference type="GO" id="GO:0032502">
    <property type="term" value="P:developmental process"/>
    <property type="evidence" value="ECO:0000318"/>
    <property type="project" value="GO_Central"/>
</dbReference>
<keyword evidence="12" id="KW-1185">Reference proteome</keyword>
<dbReference type="GO" id="GO:0030154">
    <property type="term" value="P:cell differentiation"/>
    <property type="evidence" value="ECO:0007669"/>
    <property type="project" value="UniProtKB-KW"/>
</dbReference>
<dbReference type="GO" id="GO:0000981">
    <property type="term" value="F:DNA-binding transcription factor activity, RNA polymerase II-specific"/>
    <property type="evidence" value="ECO:0000318"/>
    <property type="project" value="GO_Central"/>
</dbReference>
<dbReference type="SMART" id="SM00353">
    <property type="entry name" value="HLH"/>
    <property type="match status" value="1"/>
</dbReference>
<dbReference type="SUPFAM" id="SSF47459">
    <property type="entry name" value="HLH, helix-loop-helix DNA-binding domain"/>
    <property type="match status" value="1"/>
</dbReference>
<gene>
    <name evidence="11" type="primary">AUGUSTUS-3.0.2_14598</name>
    <name evidence="11" type="ORF">TcasGA2_TC014598</name>
</gene>